<protein>
    <submittedName>
        <fullName evidence="3">Uncharacterized protein</fullName>
    </submittedName>
</protein>
<evidence type="ECO:0000256" key="2">
    <source>
        <dbReference type="SAM" id="Phobius"/>
    </source>
</evidence>
<gene>
    <name evidence="3" type="ORF">SDC9_15112</name>
</gene>
<keyword evidence="2" id="KW-1133">Transmembrane helix</keyword>
<organism evidence="3">
    <name type="scientific">bioreactor metagenome</name>
    <dbReference type="NCBI Taxonomy" id="1076179"/>
    <lineage>
        <taxon>unclassified sequences</taxon>
        <taxon>metagenomes</taxon>
        <taxon>ecological metagenomes</taxon>
    </lineage>
</organism>
<feature type="region of interest" description="Disordered" evidence="1">
    <location>
        <begin position="1"/>
        <end position="20"/>
    </location>
</feature>
<keyword evidence="2" id="KW-0812">Transmembrane</keyword>
<keyword evidence="2" id="KW-0472">Membrane</keyword>
<dbReference type="AlphaFoldDB" id="A0A644TSZ2"/>
<evidence type="ECO:0000313" key="3">
    <source>
        <dbReference type="EMBL" id="MPL69372.1"/>
    </source>
</evidence>
<feature type="transmembrane region" description="Helical" evidence="2">
    <location>
        <begin position="45"/>
        <end position="65"/>
    </location>
</feature>
<proteinExistence type="predicted"/>
<accession>A0A644TSZ2</accession>
<sequence length="69" mass="7434">MKKKTIDPTSNQAPKPTPAPASDALFIFIAGIYLLSRPLLVSPAIIDIAVGASLILMAIKQYIIIKRSK</sequence>
<comment type="caution">
    <text evidence="3">The sequence shown here is derived from an EMBL/GenBank/DDBJ whole genome shotgun (WGS) entry which is preliminary data.</text>
</comment>
<name>A0A644TSZ2_9ZZZZ</name>
<reference evidence="3" key="1">
    <citation type="submission" date="2019-08" db="EMBL/GenBank/DDBJ databases">
        <authorList>
            <person name="Kucharzyk K."/>
            <person name="Murdoch R.W."/>
            <person name="Higgins S."/>
            <person name="Loffler F."/>
        </authorList>
    </citation>
    <scope>NUCLEOTIDE SEQUENCE</scope>
</reference>
<evidence type="ECO:0000256" key="1">
    <source>
        <dbReference type="SAM" id="MobiDB-lite"/>
    </source>
</evidence>
<dbReference type="EMBL" id="VSSQ01000046">
    <property type="protein sequence ID" value="MPL69372.1"/>
    <property type="molecule type" value="Genomic_DNA"/>
</dbReference>